<proteinExistence type="predicted"/>
<evidence type="ECO:0000313" key="2">
    <source>
        <dbReference type="Proteomes" id="UP000194131"/>
    </source>
</evidence>
<reference evidence="1 2" key="1">
    <citation type="submission" date="2016-12" db="EMBL/GenBank/DDBJ databases">
        <title>Genome Sequences of Twelve Sporeforming Bacillus Species Isolated from Foods.</title>
        <authorList>
            <person name="De Jong A."/>
            <person name="Holsappel S."/>
            <person name="Kuipers O.P."/>
        </authorList>
    </citation>
    <scope>NUCLEOTIDE SEQUENCE [LARGE SCALE GENOMIC DNA]</scope>
    <source>
        <strain evidence="1 2">S3E15</strain>
    </source>
</reference>
<dbReference type="EMBL" id="MRWU01000014">
    <property type="protein sequence ID" value="OSX90805.1"/>
    <property type="molecule type" value="Genomic_DNA"/>
</dbReference>
<gene>
    <name evidence="1" type="ORF">S3E15_01433</name>
</gene>
<dbReference type="AlphaFoldDB" id="A0AAP7W5Z2"/>
<dbReference type="Proteomes" id="UP000194131">
    <property type="component" value="Unassembled WGS sequence"/>
</dbReference>
<organism evidence="1 2">
    <name type="scientific">Bacillus mycoides</name>
    <dbReference type="NCBI Taxonomy" id="1405"/>
    <lineage>
        <taxon>Bacteria</taxon>
        <taxon>Bacillati</taxon>
        <taxon>Bacillota</taxon>
        <taxon>Bacilli</taxon>
        <taxon>Bacillales</taxon>
        <taxon>Bacillaceae</taxon>
        <taxon>Bacillus</taxon>
        <taxon>Bacillus cereus group</taxon>
    </lineage>
</organism>
<comment type="caution">
    <text evidence="1">The sequence shown here is derived from an EMBL/GenBank/DDBJ whole genome shotgun (WGS) entry which is preliminary data.</text>
</comment>
<name>A0AAP7W5Z2_BACMY</name>
<evidence type="ECO:0000313" key="1">
    <source>
        <dbReference type="EMBL" id="OSX90805.1"/>
    </source>
</evidence>
<protein>
    <submittedName>
        <fullName evidence="1">Uncharacterized protein</fullName>
    </submittedName>
</protein>
<sequence length="43" mass="5098">MEVNKIKDANQTINKLKSLNPTITILNNEIKKEYQMDEFNPYL</sequence>
<accession>A0AAP7W5Z2</accession>